<dbReference type="SUPFAM" id="SSF49899">
    <property type="entry name" value="Concanavalin A-like lectins/glucanases"/>
    <property type="match status" value="1"/>
</dbReference>
<keyword evidence="6" id="KW-1185">Reference proteome</keyword>
<feature type="compositionally biased region" description="Low complexity" evidence="2">
    <location>
        <begin position="149"/>
        <end position="170"/>
    </location>
</feature>
<dbReference type="Gene3D" id="2.60.40.10">
    <property type="entry name" value="Immunoglobulins"/>
    <property type="match status" value="1"/>
</dbReference>
<dbReference type="InterPro" id="IPR013320">
    <property type="entry name" value="ConA-like_dom_sf"/>
</dbReference>
<organism evidence="5 6">
    <name type="scientific">Siansivirga zeaxanthinifaciens CC-SAMT-1</name>
    <dbReference type="NCBI Taxonomy" id="1454006"/>
    <lineage>
        <taxon>Bacteria</taxon>
        <taxon>Pseudomonadati</taxon>
        <taxon>Bacteroidota</taxon>
        <taxon>Flavobacteriia</taxon>
        <taxon>Flavobacteriales</taxon>
        <taxon>Flavobacteriaceae</taxon>
        <taxon>Siansivirga</taxon>
    </lineage>
</organism>
<dbReference type="KEGG" id="sze:AW14_09785"/>
<dbReference type="SUPFAM" id="SSF49265">
    <property type="entry name" value="Fibronectin type III"/>
    <property type="match status" value="1"/>
</dbReference>
<dbReference type="Pfam" id="PF00041">
    <property type="entry name" value="fn3"/>
    <property type="match status" value="1"/>
</dbReference>
<dbReference type="Pfam" id="PF18962">
    <property type="entry name" value="Por_Secre_tail"/>
    <property type="match status" value="1"/>
</dbReference>
<dbReference type="InterPro" id="IPR013783">
    <property type="entry name" value="Ig-like_fold"/>
</dbReference>
<dbReference type="SMART" id="SM00060">
    <property type="entry name" value="FN3"/>
    <property type="match status" value="1"/>
</dbReference>
<protein>
    <recommendedName>
        <fullName evidence="7">Fibronectin type-III domain-containing protein</fullName>
    </recommendedName>
</protein>
<feature type="region of interest" description="Disordered" evidence="2">
    <location>
        <begin position="147"/>
        <end position="182"/>
    </location>
</feature>
<sequence>MDFEGFSFDDFKVTKIQIPCDNSNPPTGLTADVTTTALSAIINWNPIPSATYDLRYREIGASSWTEITDLATNTYTISGLVNDTDYEVQVSTRCTLASSIYSSSVNFTATACTGASISSFPYSESFEANFGLWNQGLNGTDDNIDWTRNSGGTPSITSGPTGPSGASNGNQYIFVESSSPNNPSKKAFLNSPCFELDGYENTELIFDYHMFGSTMGTLKVEVTNDNGLTYTSVFTVSGQQQTSASAAWTTQNINLNSYDGQTIKIRFSGTTGSSFASDIAVDNIKINANAVTLTTWYQDLDSDAFGNPSVSINAVSQPTGYVDNNTDCDDNDNTINPNTVWYVGVDTDGDGFFGSTTSVTQCTSPGAGYSTTAQTTNDCDDNDNTINPNTVWYIGVDNDGDGFFGSTTSVTQCSSPGAGYSTTAQTTNDCDDNDNTINPNTVWYIGVDTDGDGFFGSTTSVTQCTSPGAGYSTTAQTTNDCDDNDNTINPNTVWYIGVDTDGDGFFGSTTSVTQCSSPGAGYSTTAQTTNDCDDNDNTINPNTVWYIGVDTDGDGFFGSTTSVTQCSSPGAGYSTTPQTTNDCDDNDNTINPNTVWYVGVDTDGDGFFGSTTSVTQCTSPGAGYSTTPQTTNDCDDNDNTINPNTVWYIGVDTDGDGFFGSTTSVTQCSSPGAGYSTTPQTTNDCDDNDNTINPNTVWYVGVDTDGDGFFGSTTSVTQCTSPGAGYSTTPQTTNDCDDNDNTINPNTVWYIGVDNDGDGFFGSTTSVTQCSSPGAGYSTTPQTTNDCDDNDNTINPNTVWYVGVDTDGDGFFVSTTSVTQCTSPGAGYSTTPQTTNDCDDNDNTINPNTVWYVGVDNDGDGFFGSTTSVTQCSSPGAGYSTTPQTTNDCDDNDNTINPNTVWYVGVDTDGDGFFGSTNSVTQCSSPGAGYSTTPQTTNDCDDNDNTINPGAIDIPNDGIDQDCNGYDEKTLNIEVLDMNTIMVTPNPFSNYIKIILPKFKEYSSFDIKIFDLNGRLVYIKDVNNTSSSITIDGFENLEQAPYIIKVLNKKTGDVLIRRILKK</sequence>
<dbReference type="CDD" id="cd00063">
    <property type="entry name" value="FN3"/>
    <property type="match status" value="1"/>
</dbReference>
<dbReference type="InterPro" id="IPR036116">
    <property type="entry name" value="FN3_sf"/>
</dbReference>
<dbReference type="Pfam" id="PF00629">
    <property type="entry name" value="MAM"/>
    <property type="match status" value="1"/>
</dbReference>
<dbReference type="GO" id="GO:0004553">
    <property type="term" value="F:hydrolase activity, hydrolyzing O-glycosyl compounds"/>
    <property type="evidence" value="ECO:0007669"/>
    <property type="project" value="UniProtKB-ARBA"/>
</dbReference>
<dbReference type="Pfam" id="PF11617">
    <property type="entry name" value="Cu-binding_MopE"/>
    <property type="match status" value="13"/>
</dbReference>
<dbReference type="STRING" id="1454006.AW14_09785"/>
<dbReference type="CDD" id="cd06263">
    <property type="entry name" value="MAM"/>
    <property type="match status" value="1"/>
</dbReference>
<feature type="domain" description="MAM" evidence="3">
    <location>
        <begin position="122"/>
        <end position="293"/>
    </location>
</feature>
<dbReference type="InterPro" id="IPR021655">
    <property type="entry name" value="Put_metal-bd"/>
</dbReference>
<dbReference type="PROSITE" id="PS50060">
    <property type="entry name" value="MAM_2"/>
    <property type="match status" value="1"/>
</dbReference>
<reference evidence="5 6" key="1">
    <citation type="submission" date="2014-02" db="EMBL/GenBank/DDBJ databases">
        <authorList>
            <person name="Young C.-C."/>
            <person name="Hameed A."/>
            <person name="Huang H.-C."/>
            <person name="Shahina M."/>
        </authorList>
    </citation>
    <scope>NUCLEOTIDE SEQUENCE [LARGE SCALE GENOMIC DNA]</scope>
    <source>
        <strain evidence="5 6">CC-SAMT-1</strain>
    </source>
</reference>
<feature type="domain" description="Fibronectin type-III" evidence="4">
    <location>
        <begin position="25"/>
        <end position="113"/>
    </location>
</feature>
<evidence type="ECO:0000256" key="1">
    <source>
        <dbReference type="ARBA" id="ARBA00022729"/>
    </source>
</evidence>
<gene>
    <name evidence="5" type="ORF">AW14_09785</name>
</gene>
<dbReference type="Proteomes" id="UP000032229">
    <property type="component" value="Chromosome"/>
</dbReference>
<proteinExistence type="predicted"/>
<dbReference type="EMBL" id="CP007202">
    <property type="protein sequence ID" value="AJR04917.1"/>
    <property type="molecule type" value="Genomic_DNA"/>
</dbReference>
<dbReference type="GO" id="GO:0005975">
    <property type="term" value="P:carbohydrate metabolic process"/>
    <property type="evidence" value="ECO:0007669"/>
    <property type="project" value="UniProtKB-ARBA"/>
</dbReference>
<dbReference type="AlphaFoldDB" id="A0A0C5WFE1"/>
<dbReference type="HOGENOM" id="CLU_288998_0_0_10"/>
<accession>A0A0C5WFE1</accession>
<dbReference type="RefSeq" id="WP_044638595.1">
    <property type="nucleotide sequence ID" value="NZ_CP007202.1"/>
</dbReference>
<dbReference type="Gene3D" id="2.60.120.200">
    <property type="match status" value="1"/>
</dbReference>
<name>A0A0C5WFE1_9FLAO</name>
<evidence type="ECO:0000313" key="5">
    <source>
        <dbReference type="EMBL" id="AJR04917.1"/>
    </source>
</evidence>
<keyword evidence="1" id="KW-0732">Signal</keyword>
<dbReference type="InterPro" id="IPR000998">
    <property type="entry name" value="MAM_dom"/>
</dbReference>
<evidence type="ECO:0000259" key="3">
    <source>
        <dbReference type="PROSITE" id="PS50060"/>
    </source>
</evidence>
<dbReference type="PATRIC" id="fig|1454006.5.peg.1938"/>
<evidence type="ECO:0008006" key="7">
    <source>
        <dbReference type="Google" id="ProtNLM"/>
    </source>
</evidence>
<dbReference type="PROSITE" id="PS50853">
    <property type="entry name" value="FN3"/>
    <property type="match status" value="1"/>
</dbReference>
<dbReference type="GO" id="GO:0016020">
    <property type="term" value="C:membrane"/>
    <property type="evidence" value="ECO:0007669"/>
    <property type="project" value="InterPro"/>
</dbReference>
<dbReference type="InterPro" id="IPR003961">
    <property type="entry name" value="FN3_dom"/>
</dbReference>
<dbReference type="OrthoDB" id="1652165at2"/>
<evidence type="ECO:0000259" key="4">
    <source>
        <dbReference type="PROSITE" id="PS50853"/>
    </source>
</evidence>
<evidence type="ECO:0000313" key="6">
    <source>
        <dbReference type="Proteomes" id="UP000032229"/>
    </source>
</evidence>
<evidence type="ECO:0000256" key="2">
    <source>
        <dbReference type="SAM" id="MobiDB-lite"/>
    </source>
</evidence>
<dbReference type="SMART" id="SM00137">
    <property type="entry name" value="MAM"/>
    <property type="match status" value="1"/>
</dbReference>
<dbReference type="InterPro" id="IPR026444">
    <property type="entry name" value="Secre_tail"/>
</dbReference>